<gene>
    <name evidence="6" type="ORF">FGLOB1_14321</name>
</gene>
<keyword evidence="1" id="KW-0805">Transcription regulation</keyword>
<dbReference type="GO" id="GO:0005634">
    <property type="term" value="C:nucleus"/>
    <property type="evidence" value="ECO:0007669"/>
    <property type="project" value="TreeGrafter"/>
</dbReference>
<dbReference type="PROSITE" id="PS00036">
    <property type="entry name" value="BZIP_BASIC"/>
    <property type="match status" value="1"/>
</dbReference>
<evidence type="ECO:0000256" key="3">
    <source>
        <dbReference type="ARBA" id="ARBA00023163"/>
    </source>
</evidence>
<dbReference type="PANTHER" id="PTHR23351:SF24">
    <property type="entry name" value="ACTIVATING TRANSCRIPTION FACTOR 3-RELATED"/>
    <property type="match status" value="1"/>
</dbReference>
<evidence type="ECO:0000256" key="4">
    <source>
        <dbReference type="SAM" id="MobiDB-lite"/>
    </source>
</evidence>
<evidence type="ECO:0000259" key="5">
    <source>
        <dbReference type="PROSITE" id="PS00036"/>
    </source>
</evidence>
<evidence type="ECO:0000313" key="6">
    <source>
        <dbReference type="EMBL" id="KAF5693866.1"/>
    </source>
</evidence>
<proteinExistence type="predicted"/>
<keyword evidence="3" id="KW-0804">Transcription</keyword>
<dbReference type="AlphaFoldDB" id="A0A8H6CUU0"/>
<dbReference type="SUPFAM" id="SSF57959">
    <property type="entry name" value="Leucine zipper domain"/>
    <property type="match status" value="1"/>
</dbReference>
<evidence type="ECO:0000256" key="2">
    <source>
        <dbReference type="ARBA" id="ARBA00023125"/>
    </source>
</evidence>
<dbReference type="InterPro" id="IPR046347">
    <property type="entry name" value="bZIP_sf"/>
</dbReference>
<evidence type="ECO:0000256" key="1">
    <source>
        <dbReference type="ARBA" id="ARBA00023015"/>
    </source>
</evidence>
<reference evidence="6 7" key="1">
    <citation type="submission" date="2020-05" db="EMBL/GenBank/DDBJ databases">
        <title>Identification and distribution of gene clusters putatively required for synthesis of sphingolipid metabolism inhibitors in phylogenetically diverse species of the filamentous fungus Fusarium.</title>
        <authorList>
            <person name="Kim H.-S."/>
            <person name="Busman M."/>
            <person name="Brown D.W."/>
            <person name="Divon H."/>
            <person name="Uhlig S."/>
            <person name="Proctor R.H."/>
        </authorList>
    </citation>
    <scope>NUCLEOTIDE SEQUENCE [LARGE SCALE GENOMIC DNA]</scope>
    <source>
        <strain evidence="6 7">NRRL 26131</strain>
    </source>
</reference>
<evidence type="ECO:0000313" key="7">
    <source>
        <dbReference type="Proteomes" id="UP000532311"/>
    </source>
</evidence>
<dbReference type="CDD" id="cd14687">
    <property type="entry name" value="bZIP_ATF2"/>
    <property type="match status" value="1"/>
</dbReference>
<dbReference type="GO" id="GO:0000981">
    <property type="term" value="F:DNA-binding transcription factor activity, RNA polymerase II-specific"/>
    <property type="evidence" value="ECO:0007669"/>
    <property type="project" value="TreeGrafter"/>
</dbReference>
<feature type="domain" description="BZIP" evidence="5">
    <location>
        <begin position="190"/>
        <end position="203"/>
    </location>
</feature>
<name>A0A8H6CUU0_9HYPO</name>
<dbReference type="Gene3D" id="1.20.5.170">
    <property type="match status" value="1"/>
</dbReference>
<dbReference type="Proteomes" id="UP000532311">
    <property type="component" value="Unassembled WGS sequence"/>
</dbReference>
<dbReference type="EMBL" id="JAAQPF010001062">
    <property type="protein sequence ID" value="KAF5693866.1"/>
    <property type="molecule type" value="Genomic_DNA"/>
</dbReference>
<accession>A0A8H6CUU0</accession>
<keyword evidence="7" id="KW-1185">Reference proteome</keyword>
<feature type="region of interest" description="Disordered" evidence="4">
    <location>
        <begin position="116"/>
        <end position="188"/>
    </location>
</feature>
<protein>
    <submittedName>
        <fullName evidence="6">Transcription factor atf21</fullName>
    </submittedName>
</protein>
<dbReference type="InterPro" id="IPR004827">
    <property type="entry name" value="bZIP"/>
</dbReference>
<organism evidence="6 7">
    <name type="scientific">Fusarium globosum</name>
    <dbReference type="NCBI Taxonomy" id="78864"/>
    <lineage>
        <taxon>Eukaryota</taxon>
        <taxon>Fungi</taxon>
        <taxon>Dikarya</taxon>
        <taxon>Ascomycota</taxon>
        <taxon>Pezizomycotina</taxon>
        <taxon>Sordariomycetes</taxon>
        <taxon>Hypocreomycetidae</taxon>
        <taxon>Hypocreales</taxon>
        <taxon>Nectriaceae</taxon>
        <taxon>Fusarium</taxon>
        <taxon>Fusarium fujikuroi species complex</taxon>
    </lineage>
</organism>
<keyword evidence="2" id="KW-0238">DNA-binding</keyword>
<comment type="caution">
    <text evidence="6">The sequence shown here is derived from an EMBL/GenBank/DDBJ whole genome shotgun (WGS) entry which is preliminary data.</text>
</comment>
<dbReference type="PANTHER" id="PTHR23351">
    <property type="entry name" value="FOS TRANSCRIPTION FACTOR-RELATED"/>
    <property type="match status" value="1"/>
</dbReference>
<dbReference type="GO" id="GO:0000978">
    <property type="term" value="F:RNA polymerase II cis-regulatory region sequence-specific DNA binding"/>
    <property type="evidence" value="ECO:0007669"/>
    <property type="project" value="TreeGrafter"/>
</dbReference>
<dbReference type="InterPro" id="IPR000837">
    <property type="entry name" value="AP-1"/>
</dbReference>
<feature type="compositionally biased region" description="Polar residues" evidence="4">
    <location>
        <begin position="132"/>
        <end position="142"/>
    </location>
</feature>
<sequence>MSAVYSLFQQSAQYPSGDTNSIAHDPSDIHLYSVPSRGFWEQWSPVEDATFAESSTIAALNVHEQQQPLYFNYSCDQDALTQWTSFITSKSDYPLPSPPTDPTRIDVATGKLESRRGFLPTQPDKCEHNASRPHSSKASGRVSTRKTSKSDTTSKKPKIRGGRVKPAPQTTKTLSPDPDEGIDKHSRTVKERNRIASNKFRVKKREDAKRLRADQQDMERVNRVLSNHVSDLTMQVYDLNMKLFQHAGCDCHLIQEYISCQAHQYIQDLSNGKQAGAKTPPGVHKQVVDELPEANVLY</sequence>